<name>A0A9J6G493_HAELO</name>
<sequence length="158" mass="17249">MAPPVATPPVQSRPRAGSSAGSEAGMVFRNVLPGVLVFQALHVTEAILEGNAVTSFFTEADTQRTIQVTSAAVFSRMHGDRLQLFMRRLSASLGSTENTVAIAFPRNQDETLPELAAFERNFPRVPVLANRATQFDVDGQYAPLSRIRLVLLLIKLLE</sequence>
<dbReference type="Proteomes" id="UP000821853">
    <property type="component" value="Chromosome 3"/>
</dbReference>
<dbReference type="EMBL" id="JABSTR010000005">
    <property type="protein sequence ID" value="KAH9369891.1"/>
    <property type="molecule type" value="Genomic_DNA"/>
</dbReference>
<feature type="region of interest" description="Disordered" evidence="1">
    <location>
        <begin position="1"/>
        <end position="21"/>
    </location>
</feature>
<dbReference type="AlphaFoldDB" id="A0A9J6G493"/>
<protein>
    <submittedName>
        <fullName evidence="2">Uncharacterized protein</fullName>
    </submittedName>
</protein>
<organism evidence="2 3">
    <name type="scientific">Haemaphysalis longicornis</name>
    <name type="common">Bush tick</name>
    <dbReference type="NCBI Taxonomy" id="44386"/>
    <lineage>
        <taxon>Eukaryota</taxon>
        <taxon>Metazoa</taxon>
        <taxon>Ecdysozoa</taxon>
        <taxon>Arthropoda</taxon>
        <taxon>Chelicerata</taxon>
        <taxon>Arachnida</taxon>
        <taxon>Acari</taxon>
        <taxon>Parasitiformes</taxon>
        <taxon>Ixodida</taxon>
        <taxon>Ixodoidea</taxon>
        <taxon>Ixodidae</taxon>
        <taxon>Haemaphysalinae</taxon>
        <taxon>Haemaphysalis</taxon>
    </lineage>
</organism>
<keyword evidence="3" id="KW-1185">Reference proteome</keyword>
<evidence type="ECO:0000313" key="2">
    <source>
        <dbReference type="EMBL" id="KAH9369891.1"/>
    </source>
</evidence>
<evidence type="ECO:0000256" key="1">
    <source>
        <dbReference type="SAM" id="MobiDB-lite"/>
    </source>
</evidence>
<dbReference type="VEuPathDB" id="VectorBase:HLOH_042374"/>
<proteinExistence type="predicted"/>
<dbReference type="OrthoDB" id="6481880at2759"/>
<gene>
    <name evidence="2" type="ORF">HPB48_013896</name>
</gene>
<comment type="caution">
    <text evidence="2">The sequence shown here is derived from an EMBL/GenBank/DDBJ whole genome shotgun (WGS) entry which is preliminary data.</text>
</comment>
<evidence type="ECO:0000313" key="3">
    <source>
        <dbReference type="Proteomes" id="UP000821853"/>
    </source>
</evidence>
<reference evidence="2 3" key="1">
    <citation type="journal article" date="2020" name="Cell">
        <title>Large-Scale Comparative Analyses of Tick Genomes Elucidate Their Genetic Diversity and Vector Capacities.</title>
        <authorList>
            <consortium name="Tick Genome and Microbiome Consortium (TIGMIC)"/>
            <person name="Jia N."/>
            <person name="Wang J."/>
            <person name="Shi W."/>
            <person name="Du L."/>
            <person name="Sun Y."/>
            <person name="Zhan W."/>
            <person name="Jiang J.F."/>
            <person name="Wang Q."/>
            <person name="Zhang B."/>
            <person name="Ji P."/>
            <person name="Bell-Sakyi L."/>
            <person name="Cui X.M."/>
            <person name="Yuan T.T."/>
            <person name="Jiang B.G."/>
            <person name="Yang W.F."/>
            <person name="Lam T.T."/>
            <person name="Chang Q.C."/>
            <person name="Ding S.J."/>
            <person name="Wang X.J."/>
            <person name="Zhu J.G."/>
            <person name="Ruan X.D."/>
            <person name="Zhao L."/>
            <person name="Wei J.T."/>
            <person name="Ye R.Z."/>
            <person name="Que T.C."/>
            <person name="Du C.H."/>
            <person name="Zhou Y.H."/>
            <person name="Cheng J.X."/>
            <person name="Dai P.F."/>
            <person name="Guo W.B."/>
            <person name="Han X.H."/>
            <person name="Huang E.J."/>
            <person name="Li L.F."/>
            <person name="Wei W."/>
            <person name="Gao Y.C."/>
            <person name="Liu J.Z."/>
            <person name="Shao H.Z."/>
            <person name="Wang X."/>
            <person name="Wang C.C."/>
            <person name="Yang T.C."/>
            <person name="Huo Q.B."/>
            <person name="Li W."/>
            <person name="Chen H.Y."/>
            <person name="Chen S.E."/>
            <person name="Zhou L.G."/>
            <person name="Ni X.B."/>
            <person name="Tian J.H."/>
            <person name="Sheng Y."/>
            <person name="Liu T."/>
            <person name="Pan Y.S."/>
            <person name="Xia L.Y."/>
            <person name="Li J."/>
            <person name="Zhao F."/>
            <person name="Cao W.C."/>
        </authorList>
    </citation>
    <scope>NUCLEOTIDE SEQUENCE [LARGE SCALE GENOMIC DNA]</scope>
    <source>
        <strain evidence="2">HaeL-2018</strain>
    </source>
</reference>
<accession>A0A9J6G493</accession>